<keyword evidence="4" id="KW-1133">Transmembrane helix</keyword>
<evidence type="ECO:0000256" key="5">
    <source>
        <dbReference type="ARBA" id="ARBA00023136"/>
    </source>
</evidence>
<evidence type="ECO:0000256" key="6">
    <source>
        <dbReference type="ARBA" id="ARBA00023180"/>
    </source>
</evidence>
<proteinExistence type="predicted"/>
<evidence type="ECO:0000256" key="3">
    <source>
        <dbReference type="ARBA" id="ARBA00022729"/>
    </source>
</evidence>
<dbReference type="InterPro" id="IPR039311">
    <property type="entry name" value="FAM187A/B"/>
</dbReference>
<comment type="subcellular location">
    <subcellularLocation>
        <location evidence="1">Membrane</location>
        <topology evidence="1">Single-pass type I membrane protein</topology>
    </subcellularLocation>
</comment>
<protein>
    <submittedName>
        <fullName evidence="7">Uncharacterized protein</fullName>
    </submittedName>
</protein>
<evidence type="ECO:0000256" key="2">
    <source>
        <dbReference type="ARBA" id="ARBA00022692"/>
    </source>
</evidence>
<evidence type="ECO:0000313" key="8">
    <source>
        <dbReference type="Proteomes" id="UP000271098"/>
    </source>
</evidence>
<evidence type="ECO:0000256" key="4">
    <source>
        <dbReference type="ARBA" id="ARBA00022989"/>
    </source>
</evidence>
<name>A0A3P7Q4Z0_9BILA</name>
<dbReference type="PANTHER" id="PTHR32178:SF6">
    <property type="entry name" value="IG-LIKE DOMAIN-CONTAINING PROTEIN"/>
    <property type="match status" value="1"/>
</dbReference>
<organism evidence="7 8">
    <name type="scientific">Gongylonema pulchrum</name>
    <dbReference type="NCBI Taxonomy" id="637853"/>
    <lineage>
        <taxon>Eukaryota</taxon>
        <taxon>Metazoa</taxon>
        <taxon>Ecdysozoa</taxon>
        <taxon>Nematoda</taxon>
        <taxon>Chromadorea</taxon>
        <taxon>Rhabditida</taxon>
        <taxon>Spirurina</taxon>
        <taxon>Spiruromorpha</taxon>
        <taxon>Spiruroidea</taxon>
        <taxon>Gongylonematidae</taxon>
        <taxon>Gongylonema</taxon>
    </lineage>
</organism>
<dbReference type="AlphaFoldDB" id="A0A3P7Q4Z0"/>
<accession>A0A3P7Q4Z0</accession>
<dbReference type="EMBL" id="UYRT01082287">
    <property type="protein sequence ID" value="VDN25769.1"/>
    <property type="molecule type" value="Genomic_DNA"/>
</dbReference>
<gene>
    <name evidence="7" type="ORF">GPUH_LOCUS15317</name>
</gene>
<dbReference type="OrthoDB" id="5794427at2759"/>
<keyword evidence="2" id="KW-0812">Transmembrane</keyword>
<dbReference type="PANTHER" id="PTHR32178">
    <property type="entry name" value="FAM187"/>
    <property type="match status" value="1"/>
</dbReference>
<sequence>MAIYRRCLMEREKWITAHKQTTVHAIAVLRDSELVLPCFHLSPEEQTEVEEVWKPNETFIGKKTRQIIDKVKEVRVLLRTKARSMSLLLIISDGTKLFILSQVERHKKEQKNEWNYIWEKADFSTKFHGQWRSVVDIDPSLSVVQKTVTLIKRFMTREKNQAKLGDLFELILPKAGRREMGWYRCVRKSTNATRIANMYYVDVITNSTPEIAMEYDFGSLKLRSRALATPWSECNRCGTSKGEKRRKIVCYLSVMSVATSLC</sequence>
<dbReference type="Proteomes" id="UP000271098">
    <property type="component" value="Unassembled WGS sequence"/>
</dbReference>
<dbReference type="GO" id="GO:0016020">
    <property type="term" value="C:membrane"/>
    <property type="evidence" value="ECO:0007669"/>
    <property type="project" value="UniProtKB-SubCell"/>
</dbReference>
<keyword evidence="6" id="KW-0325">Glycoprotein</keyword>
<keyword evidence="3" id="KW-0732">Signal</keyword>
<keyword evidence="8" id="KW-1185">Reference proteome</keyword>
<evidence type="ECO:0000313" key="7">
    <source>
        <dbReference type="EMBL" id="VDN25769.1"/>
    </source>
</evidence>
<reference evidence="7 8" key="1">
    <citation type="submission" date="2018-11" db="EMBL/GenBank/DDBJ databases">
        <authorList>
            <consortium name="Pathogen Informatics"/>
        </authorList>
    </citation>
    <scope>NUCLEOTIDE SEQUENCE [LARGE SCALE GENOMIC DNA]</scope>
</reference>
<evidence type="ECO:0000256" key="1">
    <source>
        <dbReference type="ARBA" id="ARBA00004479"/>
    </source>
</evidence>
<keyword evidence="5" id="KW-0472">Membrane</keyword>